<accession>A0AAE2BHM3</accession>
<dbReference type="AlphaFoldDB" id="A0AAE2BHM3"/>
<dbReference type="Gene3D" id="3.10.10.10">
    <property type="entry name" value="HIV Type 1 Reverse Transcriptase, subunit A, domain 1"/>
    <property type="match status" value="1"/>
</dbReference>
<evidence type="ECO:0000313" key="1">
    <source>
        <dbReference type="EMBL" id="KAK4385728.1"/>
    </source>
</evidence>
<dbReference type="SUPFAM" id="SSF56672">
    <property type="entry name" value="DNA/RNA polymerases"/>
    <property type="match status" value="1"/>
</dbReference>
<evidence type="ECO:0008006" key="3">
    <source>
        <dbReference type="Google" id="ProtNLM"/>
    </source>
</evidence>
<keyword evidence="2" id="KW-1185">Reference proteome</keyword>
<name>A0AAE2BHM3_9LAMI</name>
<dbReference type="Proteomes" id="UP001289374">
    <property type="component" value="Unassembled WGS sequence"/>
</dbReference>
<dbReference type="InterPro" id="IPR043502">
    <property type="entry name" value="DNA/RNA_pol_sf"/>
</dbReference>
<sequence>MMKCLVKQQRNEALISKKYVVKKPPYSPMLRYVVRSNGGQIKVKQHISRRPHDPSDNSNEEELEIIIDSNHISIDEGSDMDISEDGIQNAPPQLEDRIQATIDELKELNLGSTEEPRPIFISALLSPKEEEQYFKTLVIESSPSDLIPRIETEINKLIDVGFIKEDDFPLPITKLMVDVTTGHEALSFIDSSFRYNTIRMSPKDEECTTFCTPKGIY</sequence>
<dbReference type="InterPro" id="IPR043128">
    <property type="entry name" value="Rev_trsase/Diguanyl_cyclase"/>
</dbReference>
<reference evidence="1" key="1">
    <citation type="submission" date="2020-06" db="EMBL/GenBank/DDBJ databases">
        <authorList>
            <person name="Li T."/>
            <person name="Hu X."/>
            <person name="Zhang T."/>
            <person name="Song X."/>
            <person name="Zhang H."/>
            <person name="Dai N."/>
            <person name="Sheng W."/>
            <person name="Hou X."/>
            <person name="Wei L."/>
        </authorList>
    </citation>
    <scope>NUCLEOTIDE SEQUENCE</scope>
    <source>
        <strain evidence="1">K16</strain>
        <tissue evidence="1">Leaf</tissue>
    </source>
</reference>
<gene>
    <name evidence="1" type="ORF">Sango_2696800</name>
</gene>
<protein>
    <recommendedName>
        <fullName evidence="3">Reverse transcriptase domain-containing protein</fullName>
    </recommendedName>
</protein>
<organism evidence="1 2">
    <name type="scientific">Sesamum angolense</name>
    <dbReference type="NCBI Taxonomy" id="2727404"/>
    <lineage>
        <taxon>Eukaryota</taxon>
        <taxon>Viridiplantae</taxon>
        <taxon>Streptophyta</taxon>
        <taxon>Embryophyta</taxon>
        <taxon>Tracheophyta</taxon>
        <taxon>Spermatophyta</taxon>
        <taxon>Magnoliopsida</taxon>
        <taxon>eudicotyledons</taxon>
        <taxon>Gunneridae</taxon>
        <taxon>Pentapetalae</taxon>
        <taxon>asterids</taxon>
        <taxon>lamiids</taxon>
        <taxon>Lamiales</taxon>
        <taxon>Pedaliaceae</taxon>
        <taxon>Sesamum</taxon>
    </lineage>
</organism>
<evidence type="ECO:0000313" key="2">
    <source>
        <dbReference type="Proteomes" id="UP001289374"/>
    </source>
</evidence>
<proteinExistence type="predicted"/>
<comment type="caution">
    <text evidence="1">The sequence shown here is derived from an EMBL/GenBank/DDBJ whole genome shotgun (WGS) entry which is preliminary data.</text>
</comment>
<dbReference type="EMBL" id="JACGWL010000016">
    <property type="protein sequence ID" value="KAK4385728.1"/>
    <property type="molecule type" value="Genomic_DNA"/>
</dbReference>
<reference evidence="1" key="2">
    <citation type="journal article" date="2024" name="Plant">
        <title>Genomic evolution and insights into agronomic trait innovations of Sesamum species.</title>
        <authorList>
            <person name="Miao H."/>
            <person name="Wang L."/>
            <person name="Qu L."/>
            <person name="Liu H."/>
            <person name="Sun Y."/>
            <person name="Le M."/>
            <person name="Wang Q."/>
            <person name="Wei S."/>
            <person name="Zheng Y."/>
            <person name="Lin W."/>
            <person name="Duan Y."/>
            <person name="Cao H."/>
            <person name="Xiong S."/>
            <person name="Wang X."/>
            <person name="Wei L."/>
            <person name="Li C."/>
            <person name="Ma Q."/>
            <person name="Ju M."/>
            <person name="Zhao R."/>
            <person name="Li G."/>
            <person name="Mu C."/>
            <person name="Tian Q."/>
            <person name="Mei H."/>
            <person name="Zhang T."/>
            <person name="Gao T."/>
            <person name="Zhang H."/>
        </authorList>
    </citation>
    <scope>NUCLEOTIDE SEQUENCE</scope>
    <source>
        <strain evidence="1">K16</strain>
    </source>
</reference>
<dbReference type="Gene3D" id="3.30.70.270">
    <property type="match status" value="1"/>
</dbReference>